<reference evidence="1" key="1">
    <citation type="submission" date="2021-02" db="EMBL/GenBank/DDBJ databases">
        <authorList>
            <person name="Nowell W R."/>
        </authorList>
    </citation>
    <scope>NUCLEOTIDE SEQUENCE</scope>
</reference>
<evidence type="ECO:0000313" key="1">
    <source>
        <dbReference type="EMBL" id="CAF4943090.1"/>
    </source>
</evidence>
<accession>A0A821XFD1</accession>
<dbReference type="AlphaFoldDB" id="A0A821XFD1"/>
<feature type="non-terminal residue" evidence="1">
    <location>
        <position position="48"/>
    </location>
</feature>
<name>A0A821XFD1_9BILA</name>
<organism evidence="1 2">
    <name type="scientific">Rotaria socialis</name>
    <dbReference type="NCBI Taxonomy" id="392032"/>
    <lineage>
        <taxon>Eukaryota</taxon>
        <taxon>Metazoa</taxon>
        <taxon>Spiralia</taxon>
        <taxon>Gnathifera</taxon>
        <taxon>Rotifera</taxon>
        <taxon>Eurotatoria</taxon>
        <taxon>Bdelloidea</taxon>
        <taxon>Philodinida</taxon>
        <taxon>Philodinidae</taxon>
        <taxon>Rotaria</taxon>
    </lineage>
</organism>
<evidence type="ECO:0000313" key="2">
    <source>
        <dbReference type="Proteomes" id="UP000663873"/>
    </source>
</evidence>
<dbReference type="EMBL" id="CAJOBP010089823">
    <property type="protein sequence ID" value="CAF4943090.1"/>
    <property type="molecule type" value="Genomic_DNA"/>
</dbReference>
<sequence length="48" mass="5428">TLQSGSDYVQTRGKVTVTLIGTLETVYVVFDDDETTFKRDSVQTRFIP</sequence>
<proteinExistence type="predicted"/>
<keyword evidence="2" id="KW-1185">Reference proteome</keyword>
<gene>
    <name evidence="1" type="ORF">UJA718_LOCUS47413</name>
</gene>
<comment type="caution">
    <text evidence="1">The sequence shown here is derived from an EMBL/GenBank/DDBJ whole genome shotgun (WGS) entry which is preliminary data.</text>
</comment>
<feature type="non-terminal residue" evidence="1">
    <location>
        <position position="1"/>
    </location>
</feature>
<protein>
    <submittedName>
        <fullName evidence="1">Uncharacterized protein</fullName>
    </submittedName>
</protein>
<dbReference type="Proteomes" id="UP000663873">
    <property type="component" value="Unassembled WGS sequence"/>
</dbReference>